<evidence type="ECO:0000313" key="2">
    <source>
        <dbReference type="Proteomes" id="UP000607653"/>
    </source>
</evidence>
<dbReference type="EMBL" id="DUZY01000006">
    <property type="protein sequence ID" value="DAD43997.1"/>
    <property type="molecule type" value="Genomic_DNA"/>
</dbReference>
<organism evidence="1 2">
    <name type="scientific">Nelumbo nucifera</name>
    <name type="common">Sacred lotus</name>
    <dbReference type="NCBI Taxonomy" id="4432"/>
    <lineage>
        <taxon>Eukaryota</taxon>
        <taxon>Viridiplantae</taxon>
        <taxon>Streptophyta</taxon>
        <taxon>Embryophyta</taxon>
        <taxon>Tracheophyta</taxon>
        <taxon>Spermatophyta</taxon>
        <taxon>Magnoliopsida</taxon>
        <taxon>Proteales</taxon>
        <taxon>Nelumbonaceae</taxon>
        <taxon>Nelumbo</taxon>
    </lineage>
</organism>
<keyword evidence="2" id="KW-1185">Reference proteome</keyword>
<comment type="caution">
    <text evidence="1">The sequence shown here is derived from an EMBL/GenBank/DDBJ whole genome shotgun (WGS) entry which is preliminary data.</text>
</comment>
<evidence type="ECO:0000313" key="1">
    <source>
        <dbReference type="EMBL" id="DAD43997.1"/>
    </source>
</evidence>
<dbReference type="Pfam" id="PF05910">
    <property type="entry name" value="DUF868"/>
    <property type="match status" value="1"/>
</dbReference>
<proteinExistence type="predicted"/>
<name>A0A822ZGJ0_NELNU</name>
<dbReference type="PANTHER" id="PTHR31972">
    <property type="entry name" value="EXPRESSED PROTEIN"/>
    <property type="match status" value="1"/>
</dbReference>
<accession>A0A822ZGJ0</accession>
<dbReference type="PANTHER" id="PTHR31972:SF12">
    <property type="entry name" value="OS01G0909400 PROTEIN"/>
    <property type="match status" value="1"/>
</dbReference>
<gene>
    <name evidence="1" type="ORF">HUJ06_002227</name>
</gene>
<dbReference type="AlphaFoldDB" id="A0A822ZGJ0"/>
<sequence>MSVPLYEEDNPIASECHLITITWCKNLSLNGLCISVQGPEGDNQCNCKAELKPWYFWRKQGSKRFIEEDKAVDVFWDLKAASLNGETEPHSDYYVAVISEDEVVLAMGKD</sequence>
<protein>
    <submittedName>
        <fullName evidence="1">Uncharacterized protein</fullName>
    </submittedName>
</protein>
<dbReference type="InterPro" id="IPR008586">
    <property type="entry name" value="DUF868_pln"/>
</dbReference>
<dbReference type="Proteomes" id="UP000607653">
    <property type="component" value="Unassembled WGS sequence"/>
</dbReference>
<reference evidence="1 2" key="1">
    <citation type="journal article" date="2020" name="Mol. Biol. Evol.">
        <title>Distinct Expression and Methylation Patterns for Genes with Different Fates following a Single Whole-Genome Duplication in Flowering Plants.</title>
        <authorList>
            <person name="Shi T."/>
            <person name="Rahmani R.S."/>
            <person name="Gugger P.F."/>
            <person name="Wang M."/>
            <person name="Li H."/>
            <person name="Zhang Y."/>
            <person name="Li Z."/>
            <person name="Wang Q."/>
            <person name="Van de Peer Y."/>
            <person name="Marchal K."/>
            <person name="Chen J."/>
        </authorList>
    </citation>
    <scope>NUCLEOTIDE SEQUENCE [LARGE SCALE GENOMIC DNA]</scope>
    <source>
        <tissue evidence="1">Leaf</tissue>
    </source>
</reference>